<gene>
    <name evidence="1" type="ORF">SAMN05216276_10196</name>
</gene>
<sequence>MPGTYDGEMTTIECGHLSQPKPLGHRDHGGISRTQWEIGVYFDQITHSIQVFVVEVDQNQASLERPQESRFRFTSLTLLDELADFRDNRDGNEKRTRVSPQKPDAEFVMVVSDIDRCNQRP</sequence>
<organism evidence="1 2">
    <name type="scientific">Streptosporangium subroseum</name>
    <dbReference type="NCBI Taxonomy" id="106412"/>
    <lineage>
        <taxon>Bacteria</taxon>
        <taxon>Bacillati</taxon>
        <taxon>Actinomycetota</taxon>
        <taxon>Actinomycetes</taxon>
        <taxon>Streptosporangiales</taxon>
        <taxon>Streptosporangiaceae</taxon>
        <taxon>Streptosporangium</taxon>
    </lineage>
</organism>
<accession>A0A239IB98</accession>
<dbReference type="Proteomes" id="UP000198282">
    <property type="component" value="Unassembled WGS sequence"/>
</dbReference>
<protein>
    <submittedName>
        <fullName evidence="1">Uncharacterized protein</fullName>
    </submittedName>
</protein>
<evidence type="ECO:0000313" key="2">
    <source>
        <dbReference type="Proteomes" id="UP000198282"/>
    </source>
</evidence>
<reference evidence="1 2" key="1">
    <citation type="submission" date="2017-06" db="EMBL/GenBank/DDBJ databases">
        <authorList>
            <person name="Kim H.J."/>
            <person name="Triplett B.A."/>
        </authorList>
    </citation>
    <scope>NUCLEOTIDE SEQUENCE [LARGE SCALE GENOMIC DNA]</scope>
    <source>
        <strain evidence="1 2">CGMCC 4.2132</strain>
    </source>
</reference>
<dbReference type="AlphaFoldDB" id="A0A239IB98"/>
<name>A0A239IB98_9ACTN</name>
<dbReference type="EMBL" id="FZOD01000019">
    <property type="protein sequence ID" value="SNS89664.1"/>
    <property type="molecule type" value="Genomic_DNA"/>
</dbReference>
<evidence type="ECO:0000313" key="1">
    <source>
        <dbReference type="EMBL" id="SNS89664.1"/>
    </source>
</evidence>
<proteinExistence type="predicted"/>
<keyword evidence="2" id="KW-1185">Reference proteome</keyword>